<dbReference type="Proteomes" id="UP000033607">
    <property type="component" value="Unassembled WGS sequence"/>
</dbReference>
<evidence type="ECO:0000313" key="5">
    <source>
        <dbReference type="Proteomes" id="UP000033607"/>
    </source>
</evidence>
<gene>
    <name evidence="2" type="ORF">WN50_08265</name>
    <name evidence="4" type="ORF">WN50_34865</name>
    <name evidence="3" type="ORF">WN50_36505</name>
</gene>
<keyword evidence="1" id="KW-0812">Transmembrane</keyword>
<evidence type="ECO:0000313" key="3">
    <source>
        <dbReference type="EMBL" id="KMW70285.1"/>
    </source>
</evidence>
<name>A0A0F5YIU8_9CYAN</name>
<dbReference type="EMBL" id="LATL02000298">
    <property type="protein sequence ID" value="KKD38557.1"/>
    <property type="molecule type" value="Genomic_DNA"/>
</dbReference>
<keyword evidence="1" id="KW-0472">Membrane</keyword>
<evidence type="ECO:0000313" key="4">
    <source>
        <dbReference type="EMBL" id="KMW70494.1"/>
    </source>
</evidence>
<evidence type="ECO:0000313" key="2">
    <source>
        <dbReference type="EMBL" id="KKD38557.1"/>
    </source>
</evidence>
<reference evidence="2 5" key="1">
    <citation type="submission" date="2015-06" db="EMBL/GenBank/DDBJ databases">
        <title>Draft genome assembly of filamentous brackish cyanobacterium Limnoraphis robusta strain CS-951.</title>
        <authorList>
            <person name="Willis A."/>
            <person name="Parks M."/>
            <person name="Burford M.A."/>
        </authorList>
    </citation>
    <scope>NUCLEOTIDE SEQUENCE [LARGE SCALE GENOMIC DNA]</scope>
    <source>
        <strain evidence="2 5">CS-951</strain>
    </source>
</reference>
<protein>
    <submittedName>
        <fullName evidence="2">Uncharacterized protein</fullName>
    </submittedName>
</protein>
<evidence type="ECO:0000256" key="1">
    <source>
        <dbReference type="SAM" id="Phobius"/>
    </source>
</evidence>
<accession>A0A0F5YIU8</accession>
<dbReference type="EMBL" id="LATL02000217">
    <property type="protein sequence ID" value="KMW70285.1"/>
    <property type="molecule type" value="Genomic_DNA"/>
</dbReference>
<organism evidence="2 5">
    <name type="scientific">Limnoraphis robusta CS-951</name>
    <dbReference type="NCBI Taxonomy" id="1637645"/>
    <lineage>
        <taxon>Bacteria</taxon>
        <taxon>Bacillati</taxon>
        <taxon>Cyanobacteriota</taxon>
        <taxon>Cyanophyceae</taxon>
        <taxon>Oscillatoriophycideae</taxon>
        <taxon>Oscillatoriales</taxon>
        <taxon>Sirenicapillariaceae</taxon>
        <taxon>Limnoraphis</taxon>
    </lineage>
</organism>
<sequence length="72" mass="8632">MEYLNQSVLKFFIWIVAEIILNFIGLDDLADYGEFVFERKVHIPETLIVEISIKNHVDFWNHSNHRIPSFRI</sequence>
<proteinExistence type="predicted"/>
<comment type="caution">
    <text evidence="2">The sequence shown here is derived from an EMBL/GenBank/DDBJ whole genome shotgun (WGS) entry which is preliminary data.</text>
</comment>
<dbReference type="RefSeq" id="WP_046278055.1">
    <property type="nucleotide sequence ID" value="NZ_LATL02000143.1"/>
</dbReference>
<feature type="transmembrane region" description="Helical" evidence="1">
    <location>
        <begin position="12"/>
        <end position="30"/>
    </location>
</feature>
<dbReference type="EMBL" id="LATL02000143">
    <property type="protein sequence ID" value="KMW70494.1"/>
    <property type="molecule type" value="Genomic_DNA"/>
</dbReference>
<dbReference type="OrthoDB" id="468542at2"/>
<dbReference type="AlphaFoldDB" id="A0A0F5YIU8"/>
<keyword evidence="1" id="KW-1133">Transmembrane helix</keyword>